<comment type="caution">
    <text evidence="2">The sequence shown here is derived from an EMBL/GenBank/DDBJ whole genome shotgun (WGS) entry which is preliminary data.</text>
</comment>
<keyword evidence="3" id="KW-1185">Reference proteome</keyword>
<sequence length="140" mass="15729">MISRGYLELGEELRTVVGELVRRARGADELPANHAAALGHLDRSGPATIAELAHACHIRHQSMTAIVHQIAKRGEATAEPHPTDRRAVLYRLTAVGRTELERDRHLRASWLAQCIEDEFGDDTQSIENAIQVLRRLRDRK</sequence>
<dbReference type="PANTHER" id="PTHR39515:SF2">
    <property type="entry name" value="HTH-TYPE TRANSCRIPTIONAL REGULATOR RV0880"/>
    <property type="match status" value="1"/>
</dbReference>
<dbReference type="PROSITE" id="PS50995">
    <property type="entry name" value="HTH_MARR_2"/>
    <property type="match status" value="1"/>
</dbReference>
<feature type="domain" description="HTH marR-type" evidence="1">
    <location>
        <begin position="1"/>
        <end position="138"/>
    </location>
</feature>
<dbReference type="SMART" id="SM00347">
    <property type="entry name" value="HTH_MARR"/>
    <property type="match status" value="1"/>
</dbReference>
<gene>
    <name evidence="2" type="ORF">GCM10022223_69060</name>
</gene>
<evidence type="ECO:0000313" key="2">
    <source>
        <dbReference type="EMBL" id="GAA3640027.1"/>
    </source>
</evidence>
<dbReference type="Pfam" id="PF12802">
    <property type="entry name" value="MarR_2"/>
    <property type="match status" value="1"/>
</dbReference>
<dbReference type="RefSeq" id="WP_231486820.1">
    <property type="nucleotide sequence ID" value="NZ_BAAAZO010000013.1"/>
</dbReference>
<accession>A0ABP7AT50</accession>
<protein>
    <submittedName>
        <fullName evidence="2">MarR family transcriptional regulator</fullName>
    </submittedName>
</protein>
<proteinExistence type="predicted"/>
<dbReference type="PANTHER" id="PTHR39515">
    <property type="entry name" value="CONSERVED PROTEIN"/>
    <property type="match status" value="1"/>
</dbReference>
<dbReference type="Proteomes" id="UP001501074">
    <property type="component" value="Unassembled WGS sequence"/>
</dbReference>
<name>A0ABP7AT50_9ACTN</name>
<dbReference type="SUPFAM" id="SSF46785">
    <property type="entry name" value="Winged helix' DNA-binding domain"/>
    <property type="match status" value="1"/>
</dbReference>
<evidence type="ECO:0000259" key="1">
    <source>
        <dbReference type="PROSITE" id="PS50995"/>
    </source>
</evidence>
<organism evidence="2 3">
    <name type="scientific">Kineosporia mesophila</name>
    <dbReference type="NCBI Taxonomy" id="566012"/>
    <lineage>
        <taxon>Bacteria</taxon>
        <taxon>Bacillati</taxon>
        <taxon>Actinomycetota</taxon>
        <taxon>Actinomycetes</taxon>
        <taxon>Kineosporiales</taxon>
        <taxon>Kineosporiaceae</taxon>
        <taxon>Kineosporia</taxon>
    </lineage>
</organism>
<dbReference type="Gene3D" id="1.10.10.10">
    <property type="entry name" value="Winged helix-like DNA-binding domain superfamily/Winged helix DNA-binding domain"/>
    <property type="match status" value="1"/>
</dbReference>
<evidence type="ECO:0000313" key="3">
    <source>
        <dbReference type="Proteomes" id="UP001501074"/>
    </source>
</evidence>
<dbReference type="InterPro" id="IPR036388">
    <property type="entry name" value="WH-like_DNA-bd_sf"/>
</dbReference>
<dbReference type="InterPro" id="IPR036390">
    <property type="entry name" value="WH_DNA-bd_sf"/>
</dbReference>
<reference evidence="3" key="1">
    <citation type="journal article" date="2019" name="Int. J. Syst. Evol. Microbiol.">
        <title>The Global Catalogue of Microorganisms (GCM) 10K type strain sequencing project: providing services to taxonomists for standard genome sequencing and annotation.</title>
        <authorList>
            <consortium name="The Broad Institute Genomics Platform"/>
            <consortium name="The Broad Institute Genome Sequencing Center for Infectious Disease"/>
            <person name="Wu L."/>
            <person name="Ma J."/>
        </authorList>
    </citation>
    <scope>NUCLEOTIDE SEQUENCE [LARGE SCALE GENOMIC DNA]</scope>
    <source>
        <strain evidence="3">JCM 16902</strain>
    </source>
</reference>
<dbReference type="InterPro" id="IPR052526">
    <property type="entry name" value="HTH-type_Bedaq_tolerance"/>
</dbReference>
<dbReference type="InterPro" id="IPR000835">
    <property type="entry name" value="HTH_MarR-typ"/>
</dbReference>
<dbReference type="EMBL" id="BAAAZO010000013">
    <property type="protein sequence ID" value="GAA3640027.1"/>
    <property type="molecule type" value="Genomic_DNA"/>
</dbReference>